<accession>A0A9P7M8K3</accession>
<sequence length="332" mass="36374">MAQMLAWSNVTQSAMIPKPVLTEDNLADQADKVHIVTGGYAGIGKELVDILYQHNATVYVAGRSQDKATAAMNAIKARHPSSKGRLEFLSIDLSDLTTIKQAVQEFTSKESRLDVLVNNAGVMNPPHGSKGKQGHELQLVTNCLGPFLFTKGLLPLLKKTAASSPPASVRVLWASSLGTNVLSPTGGVNLGPDGAPVEAYYQLKNYGQSKAANNLYAAEFHRRYGGDGILNVAFNPGNLNSELSRYMNSPMRMLLNLFCYTSRDGAYTELYSGWSPELKMEHGGMFVIPWGRDGNNLLRGDIRKAIEASKTDETSPVRRFWEWSEKETSQYA</sequence>
<dbReference type="Pfam" id="PF00106">
    <property type="entry name" value="adh_short"/>
    <property type="match status" value="1"/>
</dbReference>
<gene>
    <name evidence="4" type="ORF">E4U60_004677</name>
</gene>
<keyword evidence="5" id="KW-1185">Reference proteome</keyword>
<evidence type="ECO:0008006" key="6">
    <source>
        <dbReference type="Google" id="ProtNLM"/>
    </source>
</evidence>
<evidence type="ECO:0000313" key="5">
    <source>
        <dbReference type="Proteomes" id="UP000706124"/>
    </source>
</evidence>
<dbReference type="AlphaFoldDB" id="A0A9P7M8K3"/>
<evidence type="ECO:0000256" key="3">
    <source>
        <dbReference type="ARBA" id="ARBA00023002"/>
    </source>
</evidence>
<comment type="similarity">
    <text evidence="1">Belongs to the short-chain dehydrogenases/reductases (SDR) family.</text>
</comment>
<dbReference type="PANTHER" id="PTHR24320:SF236">
    <property type="entry name" value="SHORT-CHAIN DEHYDROGENASE-RELATED"/>
    <property type="match status" value="1"/>
</dbReference>
<dbReference type="GO" id="GO:0016491">
    <property type="term" value="F:oxidoreductase activity"/>
    <property type="evidence" value="ECO:0007669"/>
    <property type="project" value="UniProtKB-KW"/>
</dbReference>
<dbReference type="SUPFAM" id="SSF51735">
    <property type="entry name" value="NAD(P)-binding Rossmann-fold domains"/>
    <property type="match status" value="1"/>
</dbReference>
<dbReference type="OrthoDB" id="191139at2759"/>
<comment type="caution">
    <text evidence="4">The sequence shown here is derived from an EMBL/GenBank/DDBJ whole genome shotgun (WGS) entry which is preliminary data.</text>
</comment>
<reference evidence="4 5" key="1">
    <citation type="journal article" date="2020" name="bioRxiv">
        <title>Whole genome comparisons of ergot fungi reveals the divergence and evolution of species within the genus Claviceps are the result of varying mechanisms driving genome evolution and host range expansion.</title>
        <authorList>
            <person name="Wyka S.A."/>
            <person name="Mondo S.J."/>
            <person name="Liu M."/>
            <person name="Dettman J."/>
            <person name="Nalam V."/>
            <person name="Broders K.D."/>
        </authorList>
    </citation>
    <scope>NUCLEOTIDE SEQUENCE [LARGE SCALE GENOMIC DNA]</scope>
    <source>
        <strain evidence="4 5">CCC 1485</strain>
    </source>
</reference>
<dbReference type="PRINTS" id="PR00081">
    <property type="entry name" value="GDHRDH"/>
</dbReference>
<keyword evidence="3" id="KW-0560">Oxidoreductase</keyword>
<organism evidence="4 5">
    <name type="scientific">Claviceps pazoutovae</name>
    <dbReference type="NCBI Taxonomy" id="1649127"/>
    <lineage>
        <taxon>Eukaryota</taxon>
        <taxon>Fungi</taxon>
        <taxon>Dikarya</taxon>
        <taxon>Ascomycota</taxon>
        <taxon>Pezizomycotina</taxon>
        <taxon>Sordariomycetes</taxon>
        <taxon>Hypocreomycetidae</taxon>
        <taxon>Hypocreales</taxon>
        <taxon>Clavicipitaceae</taxon>
        <taxon>Claviceps</taxon>
    </lineage>
</organism>
<keyword evidence="2" id="KW-0521">NADP</keyword>
<dbReference type="Proteomes" id="UP000706124">
    <property type="component" value="Unassembled WGS sequence"/>
</dbReference>
<evidence type="ECO:0000256" key="2">
    <source>
        <dbReference type="ARBA" id="ARBA00022857"/>
    </source>
</evidence>
<name>A0A9P7M8K3_9HYPO</name>
<dbReference type="Gene3D" id="3.40.50.720">
    <property type="entry name" value="NAD(P)-binding Rossmann-like Domain"/>
    <property type="match status" value="1"/>
</dbReference>
<dbReference type="InterPro" id="IPR002347">
    <property type="entry name" value="SDR_fam"/>
</dbReference>
<proteinExistence type="inferred from homology"/>
<dbReference type="EMBL" id="SRPO01000390">
    <property type="protein sequence ID" value="KAG5933175.1"/>
    <property type="molecule type" value="Genomic_DNA"/>
</dbReference>
<dbReference type="PANTHER" id="PTHR24320">
    <property type="entry name" value="RETINOL DEHYDROGENASE"/>
    <property type="match status" value="1"/>
</dbReference>
<dbReference type="InterPro" id="IPR036291">
    <property type="entry name" value="NAD(P)-bd_dom_sf"/>
</dbReference>
<protein>
    <recommendedName>
        <fullName evidence="6">Short-chain dehydrogenase</fullName>
    </recommendedName>
</protein>
<evidence type="ECO:0000256" key="1">
    <source>
        <dbReference type="ARBA" id="ARBA00006484"/>
    </source>
</evidence>
<evidence type="ECO:0000313" key="4">
    <source>
        <dbReference type="EMBL" id="KAG5933175.1"/>
    </source>
</evidence>